<dbReference type="STRING" id="686832.A0A0C3CV03"/>
<dbReference type="HOGENOM" id="CLU_2049957_0_0_1"/>
<keyword evidence="2" id="KW-1185">Reference proteome</keyword>
<dbReference type="Gene3D" id="3.40.50.1000">
    <property type="entry name" value="HAD superfamily/HAD-like"/>
    <property type="match status" value="1"/>
</dbReference>
<accession>A0A0C3CV03</accession>
<dbReference type="InterPro" id="IPR023214">
    <property type="entry name" value="HAD_sf"/>
</dbReference>
<evidence type="ECO:0000313" key="2">
    <source>
        <dbReference type="Proteomes" id="UP000053424"/>
    </source>
</evidence>
<protein>
    <submittedName>
        <fullName evidence="1">Uncharacterized protein</fullName>
    </submittedName>
</protein>
<sequence>MHCPNGRSIVVPIATLKLDQTRPLHPPDDASMMGWSIVKGEIQVKSRHVERSTGLVIEDAVSGLMSGRRAGALTLAVCTSTPRAVIDASGSSPDFIVSDLTKVTVDVVGGKIQVTMDQTS</sequence>
<evidence type="ECO:0000313" key="1">
    <source>
        <dbReference type="EMBL" id="KIM47959.1"/>
    </source>
</evidence>
<dbReference type="AlphaFoldDB" id="A0A0C3CV03"/>
<proteinExistence type="predicted"/>
<gene>
    <name evidence="1" type="ORF">M413DRAFT_7088</name>
</gene>
<reference evidence="1 2" key="1">
    <citation type="submission" date="2014-04" db="EMBL/GenBank/DDBJ databases">
        <authorList>
            <consortium name="DOE Joint Genome Institute"/>
            <person name="Kuo A."/>
            <person name="Gay G."/>
            <person name="Dore J."/>
            <person name="Kohler A."/>
            <person name="Nagy L.G."/>
            <person name="Floudas D."/>
            <person name="Copeland A."/>
            <person name="Barry K.W."/>
            <person name="Cichocki N."/>
            <person name="Veneault-Fourrey C."/>
            <person name="LaButti K."/>
            <person name="Lindquist E.A."/>
            <person name="Lipzen A."/>
            <person name="Lundell T."/>
            <person name="Morin E."/>
            <person name="Murat C."/>
            <person name="Sun H."/>
            <person name="Tunlid A."/>
            <person name="Henrissat B."/>
            <person name="Grigoriev I.V."/>
            <person name="Hibbett D.S."/>
            <person name="Martin F."/>
            <person name="Nordberg H.P."/>
            <person name="Cantor M.N."/>
            <person name="Hua S.X."/>
        </authorList>
    </citation>
    <scope>NUCLEOTIDE SEQUENCE [LARGE SCALE GENOMIC DNA]</scope>
    <source>
        <strain evidence="2">h7</strain>
    </source>
</reference>
<name>A0A0C3CV03_HEBCY</name>
<dbReference type="OrthoDB" id="40579at2759"/>
<dbReference type="Proteomes" id="UP000053424">
    <property type="component" value="Unassembled WGS sequence"/>
</dbReference>
<dbReference type="SUPFAM" id="SSF56784">
    <property type="entry name" value="HAD-like"/>
    <property type="match status" value="1"/>
</dbReference>
<reference evidence="2" key="2">
    <citation type="submission" date="2015-01" db="EMBL/GenBank/DDBJ databases">
        <title>Evolutionary Origins and Diversification of the Mycorrhizal Mutualists.</title>
        <authorList>
            <consortium name="DOE Joint Genome Institute"/>
            <consortium name="Mycorrhizal Genomics Consortium"/>
            <person name="Kohler A."/>
            <person name="Kuo A."/>
            <person name="Nagy L.G."/>
            <person name="Floudas D."/>
            <person name="Copeland A."/>
            <person name="Barry K.W."/>
            <person name="Cichocki N."/>
            <person name="Veneault-Fourrey C."/>
            <person name="LaButti K."/>
            <person name="Lindquist E.A."/>
            <person name="Lipzen A."/>
            <person name="Lundell T."/>
            <person name="Morin E."/>
            <person name="Murat C."/>
            <person name="Riley R."/>
            <person name="Ohm R."/>
            <person name="Sun H."/>
            <person name="Tunlid A."/>
            <person name="Henrissat B."/>
            <person name="Grigoriev I.V."/>
            <person name="Hibbett D.S."/>
            <person name="Martin F."/>
        </authorList>
    </citation>
    <scope>NUCLEOTIDE SEQUENCE [LARGE SCALE GENOMIC DNA]</scope>
    <source>
        <strain evidence="2">h7</strain>
    </source>
</reference>
<dbReference type="EMBL" id="KN831769">
    <property type="protein sequence ID" value="KIM47959.1"/>
    <property type="molecule type" value="Genomic_DNA"/>
</dbReference>
<dbReference type="InterPro" id="IPR036412">
    <property type="entry name" value="HAD-like_sf"/>
</dbReference>
<organism evidence="1 2">
    <name type="scientific">Hebeloma cylindrosporum</name>
    <dbReference type="NCBI Taxonomy" id="76867"/>
    <lineage>
        <taxon>Eukaryota</taxon>
        <taxon>Fungi</taxon>
        <taxon>Dikarya</taxon>
        <taxon>Basidiomycota</taxon>
        <taxon>Agaricomycotina</taxon>
        <taxon>Agaricomycetes</taxon>
        <taxon>Agaricomycetidae</taxon>
        <taxon>Agaricales</taxon>
        <taxon>Agaricineae</taxon>
        <taxon>Hymenogastraceae</taxon>
        <taxon>Hebeloma</taxon>
    </lineage>
</organism>